<proteinExistence type="predicted"/>
<evidence type="ECO:0000313" key="2">
    <source>
        <dbReference type="Proteomes" id="UP000758603"/>
    </source>
</evidence>
<dbReference type="AlphaFoldDB" id="A0A9P8UYR4"/>
<organism evidence="1 2">
    <name type="scientific">Truncatella angustata</name>
    <dbReference type="NCBI Taxonomy" id="152316"/>
    <lineage>
        <taxon>Eukaryota</taxon>
        <taxon>Fungi</taxon>
        <taxon>Dikarya</taxon>
        <taxon>Ascomycota</taxon>
        <taxon>Pezizomycotina</taxon>
        <taxon>Sordariomycetes</taxon>
        <taxon>Xylariomycetidae</taxon>
        <taxon>Amphisphaeriales</taxon>
        <taxon>Sporocadaceae</taxon>
        <taxon>Truncatella</taxon>
    </lineage>
</organism>
<keyword evidence="2" id="KW-1185">Reference proteome</keyword>
<gene>
    <name evidence="1" type="ORF">BKA67DRAFT_549295</name>
</gene>
<evidence type="ECO:0000313" key="1">
    <source>
        <dbReference type="EMBL" id="KAH6660823.1"/>
    </source>
</evidence>
<dbReference type="Proteomes" id="UP000758603">
    <property type="component" value="Unassembled WGS sequence"/>
</dbReference>
<name>A0A9P8UYR4_9PEZI</name>
<protein>
    <submittedName>
        <fullName evidence="1">Uncharacterized protein</fullName>
    </submittedName>
</protein>
<dbReference type="EMBL" id="JAGPXC010000001">
    <property type="protein sequence ID" value="KAH6660823.1"/>
    <property type="molecule type" value="Genomic_DNA"/>
</dbReference>
<dbReference type="RefSeq" id="XP_045964954.1">
    <property type="nucleotide sequence ID" value="XM_046101575.1"/>
</dbReference>
<reference evidence="1" key="1">
    <citation type="journal article" date="2021" name="Nat. Commun.">
        <title>Genetic determinants of endophytism in the Arabidopsis root mycobiome.</title>
        <authorList>
            <person name="Mesny F."/>
            <person name="Miyauchi S."/>
            <person name="Thiergart T."/>
            <person name="Pickel B."/>
            <person name="Atanasova L."/>
            <person name="Karlsson M."/>
            <person name="Huettel B."/>
            <person name="Barry K.W."/>
            <person name="Haridas S."/>
            <person name="Chen C."/>
            <person name="Bauer D."/>
            <person name="Andreopoulos W."/>
            <person name="Pangilinan J."/>
            <person name="LaButti K."/>
            <person name="Riley R."/>
            <person name="Lipzen A."/>
            <person name="Clum A."/>
            <person name="Drula E."/>
            <person name="Henrissat B."/>
            <person name="Kohler A."/>
            <person name="Grigoriev I.V."/>
            <person name="Martin F.M."/>
            <person name="Hacquard S."/>
        </authorList>
    </citation>
    <scope>NUCLEOTIDE SEQUENCE</scope>
    <source>
        <strain evidence="1">MPI-SDFR-AT-0073</strain>
    </source>
</reference>
<dbReference type="GeneID" id="70130467"/>
<comment type="caution">
    <text evidence="1">The sequence shown here is derived from an EMBL/GenBank/DDBJ whole genome shotgun (WGS) entry which is preliminary data.</text>
</comment>
<sequence>MLACQLEALLVSRWSLSVPMLLRTVYRGGLPRSSFEIGETAGTTSHYDGLISLFFKTSSAYMFQPLRLKTNNYTDLCLLHSCNKHLCNGIDKFHRSVLI</sequence>
<accession>A0A9P8UYR4</accession>